<dbReference type="AlphaFoldDB" id="A0A066YL94"/>
<name>A0A066YL94_9ACTN</name>
<reference evidence="1 2" key="1">
    <citation type="submission" date="2014-05" db="EMBL/GenBank/DDBJ databases">
        <title>Draft Genome Sequence of Kitasatospora cheerisanensis KCTC 2395.</title>
        <authorList>
            <person name="Nam D.H."/>
        </authorList>
    </citation>
    <scope>NUCLEOTIDE SEQUENCE [LARGE SCALE GENOMIC DNA]</scope>
    <source>
        <strain evidence="1 2">KCTC 2395</strain>
    </source>
</reference>
<keyword evidence="2" id="KW-1185">Reference proteome</keyword>
<gene>
    <name evidence="1" type="ORF">KCH_60520</name>
</gene>
<dbReference type="HOGENOM" id="CLU_1978550_0_0_11"/>
<dbReference type="Proteomes" id="UP000027178">
    <property type="component" value="Unassembled WGS sequence"/>
</dbReference>
<dbReference type="Pfam" id="PF10946">
    <property type="entry name" value="DUF2625"/>
    <property type="match status" value="1"/>
</dbReference>
<dbReference type="PATRIC" id="fig|1348663.4.peg.5854"/>
<dbReference type="InterPro" id="IPR021239">
    <property type="entry name" value="DUF2625"/>
</dbReference>
<sequence length="126" mass="12839">MPDPAWPELRTALAAAPSVRALPVDEREGRRCLRQLQVTARSTLGALTLHTGGLLVDDGWLRVYGGGTGAGDGLPSLGRVNRFPAAPDPAWHPGTGLVLGHDVLGGVFALNGHDPAGAGRPGAPAG</sequence>
<dbReference type="EMBL" id="JNBY01000116">
    <property type="protein sequence ID" value="KDN82218.1"/>
    <property type="molecule type" value="Genomic_DNA"/>
</dbReference>
<dbReference type="eggNOG" id="ENOG502ZBPN">
    <property type="taxonomic scope" value="Bacteria"/>
</dbReference>
<accession>A0A066YL94</accession>
<protein>
    <submittedName>
        <fullName evidence="1">Uncharacterized protein</fullName>
    </submittedName>
</protein>
<evidence type="ECO:0000313" key="2">
    <source>
        <dbReference type="Proteomes" id="UP000027178"/>
    </source>
</evidence>
<comment type="caution">
    <text evidence="1">The sequence shown here is derived from an EMBL/GenBank/DDBJ whole genome shotgun (WGS) entry which is preliminary data.</text>
</comment>
<organism evidence="1 2">
    <name type="scientific">Kitasatospora cheerisanensis KCTC 2395</name>
    <dbReference type="NCBI Taxonomy" id="1348663"/>
    <lineage>
        <taxon>Bacteria</taxon>
        <taxon>Bacillati</taxon>
        <taxon>Actinomycetota</taxon>
        <taxon>Actinomycetes</taxon>
        <taxon>Kitasatosporales</taxon>
        <taxon>Streptomycetaceae</taxon>
        <taxon>Kitasatospora</taxon>
    </lineage>
</organism>
<dbReference type="RefSeq" id="WP_279635919.1">
    <property type="nucleotide sequence ID" value="NZ_KK853997.1"/>
</dbReference>
<evidence type="ECO:0000313" key="1">
    <source>
        <dbReference type="EMBL" id="KDN82218.1"/>
    </source>
</evidence>
<proteinExistence type="predicted"/>